<keyword evidence="7" id="KW-1185">Reference proteome</keyword>
<dbReference type="PROSITE" id="PS51352">
    <property type="entry name" value="THIOREDOXIN_2"/>
    <property type="match status" value="1"/>
</dbReference>
<proteinExistence type="predicted"/>
<evidence type="ECO:0000256" key="4">
    <source>
        <dbReference type="SAM" id="Phobius"/>
    </source>
</evidence>
<dbReference type="PROSITE" id="PS00194">
    <property type="entry name" value="THIOREDOXIN_1"/>
    <property type="match status" value="1"/>
</dbReference>
<accession>A0ABT0GDF8</accession>
<evidence type="ECO:0000256" key="1">
    <source>
        <dbReference type="ARBA" id="ARBA00004196"/>
    </source>
</evidence>
<dbReference type="PANTHER" id="PTHR42852:SF17">
    <property type="entry name" value="THIOREDOXIN-LIKE PROTEIN HI_1115"/>
    <property type="match status" value="1"/>
</dbReference>
<evidence type="ECO:0000313" key="7">
    <source>
        <dbReference type="Proteomes" id="UP001431449"/>
    </source>
</evidence>
<sequence>MPDADATLPRWAGPAIILGLALLGGLAGVLAGRAFLSPAPPADGPGVIAEGEAAPALTLRQLDGGSQPLAGWRGQPVLINYWATWCPPCVKELPMLEALHATREGQGLAVMTIAQEDDAGAVRAFLDRHGPGLPAFIEPPGETDSSRTFGNLRGVLPYSVLLDAEGRVLKRKAGAFTQAELDDWAELARGES</sequence>
<protein>
    <submittedName>
        <fullName evidence="6">TlpA family protein disulfide reductase</fullName>
    </submittedName>
</protein>
<reference evidence="6" key="1">
    <citation type="submission" date="2022-04" db="EMBL/GenBank/DDBJ databases">
        <title>Lysobacter sp. CAU 1642 isolated from sea sand.</title>
        <authorList>
            <person name="Kim W."/>
        </authorList>
    </citation>
    <scope>NUCLEOTIDE SEQUENCE</scope>
    <source>
        <strain evidence="6">CAU 1642</strain>
    </source>
</reference>
<dbReference type="InterPro" id="IPR013766">
    <property type="entry name" value="Thioredoxin_domain"/>
</dbReference>
<dbReference type="InterPro" id="IPR013740">
    <property type="entry name" value="Redoxin"/>
</dbReference>
<keyword evidence="2" id="KW-0201">Cytochrome c-type biogenesis</keyword>
<keyword evidence="4" id="KW-0472">Membrane</keyword>
<dbReference type="InterPro" id="IPR050553">
    <property type="entry name" value="Thioredoxin_ResA/DsbE_sf"/>
</dbReference>
<evidence type="ECO:0000256" key="3">
    <source>
        <dbReference type="ARBA" id="ARBA00023284"/>
    </source>
</evidence>
<feature type="domain" description="Thioredoxin" evidence="5">
    <location>
        <begin position="48"/>
        <end position="190"/>
    </location>
</feature>
<dbReference type="EMBL" id="JALNMH010000001">
    <property type="protein sequence ID" value="MCK7592214.1"/>
    <property type="molecule type" value="Genomic_DNA"/>
</dbReference>
<organism evidence="6 7">
    <name type="scientific">Pseudomarimonas salicorniae</name>
    <dbReference type="NCBI Taxonomy" id="2933270"/>
    <lineage>
        <taxon>Bacteria</taxon>
        <taxon>Pseudomonadati</taxon>
        <taxon>Pseudomonadota</taxon>
        <taxon>Gammaproteobacteria</taxon>
        <taxon>Lysobacterales</taxon>
        <taxon>Lysobacteraceae</taxon>
        <taxon>Pseudomarimonas</taxon>
    </lineage>
</organism>
<evidence type="ECO:0000256" key="2">
    <source>
        <dbReference type="ARBA" id="ARBA00022748"/>
    </source>
</evidence>
<keyword evidence="4" id="KW-0812">Transmembrane</keyword>
<keyword evidence="3" id="KW-0676">Redox-active center</keyword>
<gene>
    <name evidence="6" type="ORF">M0G41_00860</name>
</gene>
<dbReference type="Gene3D" id="3.40.30.10">
    <property type="entry name" value="Glutaredoxin"/>
    <property type="match status" value="1"/>
</dbReference>
<dbReference type="SUPFAM" id="SSF52833">
    <property type="entry name" value="Thioredoxin-like"/>
    <property type="match status" value="1"/>
</dbReference>
<evidence type="ECO:0000259" key="5">
    <source>
        <dbReference type="PROSITE" id="PS51352"/>
    </source>
</evidence>
<keyword evidence="4" id="KW-1133">Transmembrane helix</keyword>
<dbReference type="PANTHER" id="PTHR42852">
    <property type="entry name" value="THIOL:DISULFIDE INTERCHANGE PROTEIN DSBE"/>
    <property type="match status" value="1"/>
</dbReference>
<dbReference type="CDD" id="cd02966">
    <property type="entry name" value="TlpA_like_family"/>
    <property type="match status" value="1"/>
</dbReference>
<dbReference type="RefSeq" id="WP_248204252.1">
    <property type="nucleotide sequence ID" value="NZ_JALNMH010000001.1"/>
</dbReference>
<feature type="transmembrane region" description="Helical" evidence="4">
    <location>
        <begin position="12"/>
        <end position="31"/>
    </location>
</feature>
<comment type="subcellular location">
    <subcellularLocation>
        <location evidence="1">Cell envelope</location>
    </subcellularLocation>
</comment>
<name>A0ABT0GDF8_9GAMM</name>
<dbReference type="Pfam" id="PF08534">
    <property type="entry name" value="Redoxin"/>
    <property type="match status" value="1"/>
</dbReference>
<dbReference type="InterPro" id="IPR017937">
    <property type="entry name" value="Thioredoxin_CS"/>
</dbReference>
<dbReference type="Proteomes" id="UP001431449">
    <property type="component" value="Unassembled WGS sequence"/>
</dbReference>
<comment type="caution">
    <text evidence="6">The sequence shown here is derived from an EMBL/GenBank/DDBJ whole genome shotgun (WGS) entry which is preliminary data.</text>
</comment>
<evidence type="ECO:0000313" key="6">
    <source>
        <dbReference type="EMBL" id="MCK7592214.1"/>
    </source>
</evidence>
<dbReference type="InterPro" id="IPR036249">
    <property type="entry name" value="Thioredoxin-like_sf"/>
</dbReference>